<proteinExistence type="inferred from homology"/>
<dbReference type="InterPro" id="IPR057326">
    <property type="entry name" value="KR_dom"/>
</dbReference>
<evidence type="ECO:0000256" key="1">
    <source>
        <dbReference type="ARBA" id="ARBA00006484"/>
    </source>
</evidence>
<evidence type="ECO:0000313" key="5">
    <source>
        <dbReference type="Proteomes" id="UP000053271"/>
    </source>
</evidence>
<dbReference type="InterPro" id="IPR050259">
    <property type="entry name" value="SDR"/>
</dbReference>
<sequence length="246" mass="25606">MPTTDEDRPVVRQDRVALVCGGSRGIGLATATRLRASGRKVAVLSRSGGAPGDFLSVRCDLTEAANVDAAVREVEDRLGPVEVMVANAGITDDALLARTSEASFRALVEGNLLSAYHAARRVVPGMTDRGWGRLVFVSSVAATVGVAGQSGYAAAKAALIGLARSLAREVAPHSVTVNVVLPGFVETELTRRVPERVRAGIRAHVPLGRFGDSREVAATVDFLVGEHAGYITGALVPVDGGQGMGW</sequence>
<comment type="caution">
    <text evidence="4">The sequence shown here is derived from an EMBL/GenBank/DDBJ whole genome shotgun (WGS) entry which is preliminary data.</text>
</comment>
<dbReference type="InterPro" id="IPR036291">
    <property type="entry name" value="NAD(P)-bd_dom_sf"/>
</dbReference>
<dbReference type="InterPro" id="IPR020904">
    <property type="entry name" value="Sc_DH/Rdtase_CS"/>
</dbReference>
<dbReference type="GeneID" id="91424744"/>
<dbReference type="SUPFAM" id="SSF51735">
    <property type="entry name" value="NAD(P)-binding Rossmann-fold domains"/>
    <property type="match status" value="1"/>
</dbReference>
<dbReference type="GO" id="GO:0016491">
    <property type="term" value="F:oxidoreductase activity"/>
    <property type="evidence" value="ECO:0007669"/>
    <property type="project" value="UniProtKB-KW"/>
</dbReference>
<dbReference type="STRING" id="68231.AQJ30_09030"/>
<evidence type="ECO:0000313" key="4">
    <source>
        <dbReference type="EMBL" id="KUN39794.1"/>
    </source>
</evidence>
<dbReference type="PRINTS" id="PR00080">
    <property type="entry name" value="SDRFAMILY"/>
</dbReference>
<dbReference type="Gene3D" id="3.40.50.720">
    <property type="entry name" value="NAD(P)-binding Rossmann-like Domain"/>
    <property type="match status" value="1"/>
</dbReference>
<evidence type="ECO:0000259" key="3">
    <source>
        <dbReference type="SMART" id="SM00822"/>
    </source>
</evidence>
<keyword evidence="2" id="KW-0560">Oxidoreductase</keyword>
<evidence type="ECO:0000256" key="2">
    <source>
        <dbReference type="ARBA" id="ARBA00023002"/>
    </source>
</evidence>
<dbReference type="InterPro" id="IPR002347">
    <property type="entry name" value="SDR_fam"/>
</dbReference>
<dbReference type="PANTHER" id="PTHR42879">
    <property type="entry name" value="3-OXOACYL-(ACYL-CARRIER-PROTEIN) REDUCTASE"/>
    <property type="match status" value="1"/>
</dbReference>
<accession>A0A124HRW5</accession>
<dbReference type="PRINTS" id="PR00081">
    <property type="entry name" value="GDHRDH"/>
</dbReference>
<dbReference type="Pfam" id="PF13561">
    <property type="entry name" value="adh_short_C2"/>
    <property type="match status" value="1"/>
</dbReference>
<organism evidence="4 5">
    <name type="scientific">Streptomyces longwoodensis</name>
    <dbReference type="NCBI Taxonomy" id="68231"/>
    <lineage>
        <taxon>Bacteria</taxon>
        <taxon>Bacillati</taxon>
        <taxon>Actinomycetota</taxon>
        <taxon>Actinomycetes</taxon>
        <taxon>Kitasatosporales</taxon>
        <taxon>Streptomycetaceae</taxon>
        <taxon>Streptomyces</taxon>
    </lineage>
</organism>
<comment type="similarity">
    <text evidence="1">Belongs to the short-chain dehydrogenases/reductases (SDR) family.</text>
</comment>
<protein>
    <submittedName>
        <fullName evidence="4">Beta-ketoacyl-ACP reductase</fullName>
    </submittedName>
</protein>
<name>A0A124HRW5_9ACTN</name>
<dbReference type="FunFam" id="3.40.50.720:FF:000173">
    <property type="entry name" value="3-oxoacyl-[acyl-carrier protein] reductase"/>
    <property type="match status" value="1"/>
</dbReference>
<keyword evidence="5" id="KW-1185">Reference proteome</keyword>
<dbReference type="Proteomes" id="UP000053271">
    <property type="component" value="Unassembled WGS sequence"/>
</dbReference>
<dbReference type="PANTHER" id="PTHR42879:SF2">
    <property type="entry name" value="3-OXOACYL-[ACYL-CARRIER-PROTEIN] REDUCTASE FABG"/>
    <property type="match status" value="1"/>
</dbReference>
<feature type="domain" description="Ketoreductase" evidence="3">
    <location>
        <begin position="15"/>
        <end position="188"/>
    </location>
</feature>
<dbReference type="EMBL" id="LMWS01000010">
    <property type="protein sequence ID" value="KUN39794.1"/>
    <property type="molecule type" value="Genomic_DNA"/>
</dbReference>
<dbReference type="AlphaFoldDB" id="A0A124HRW5"/>
<dbReference type="GO" id="GO:0032787">
    <property type="term" value="P:monocarboxylic acid metabolic process"/>
    <property type="evidence" value="ECO:0007669"/>
    <property type="project" value="UniProtKB-ARBA"/>
</dbReference>
<gene>
    <name evidence="4" type="ORF">AQJ30_09030</name>
</gene>
<dbReference type="SMART" id="SM00822">
    <property type="entry name" value="PKS_KR"/>
    <property type="match status" value="1"/>
</dbReference>
<dbReference type="PROSITE" id="PS00061">
    <property type="entry name" value="ADH_SHORT"/>
    <property type="match status" value="1"/>
</dbReference>
<dbReference type="RefSeq" id="WP_067230822.1">
    <property type="nucleotide sequence ID" value="NZ_KQ948550.1"/>
</dbReference>
<reference evidence="4 5" key="1">
    <citation type="submission" date="2015-10" db="EMBL/GenBank/DDBJ databases">
        <title>Draft genome sequence of Streptomyces longwoodensis DSM 41677, type strain for the species Streptomyces longwoodensis.</title>
        <authorList>
            <person name="Ruckert C."/>
            <person name="Winkler A."/>
            <person name="Kalinowski J."/>
            <person name="Kampfer P."/>
            <person name="Glaeser S."/>
        </authorList>
    </citation>
    <scope>NUCLEOTIDE SEQUENCE [LARGE SCALE GENOMIC DNA]</scope>
    <source>
        <strain evidence="4 5">DSM 41677</strain>
    </source>
</reference>